<evidence type="ECO:0000256" key="4">
    <source>
        <dbReference type="ARBA" id="ARBA00023136"/>
    </source>
</evidence>
<feature type="region of interest" description="Disordered" evidence="5">
    <location>
        <begin position="325"/>
        <end position="517"/>
    </location>
</feature>
<feature type="compositionally biased region" description="Basic and acidic residues" evidence="5">
    <location>
        <begin position="431"/>
        <end position="443"/>
    </location>
</feature>
<dbReference type="GO" id="GO:0071944">
    <property type="term" value="C:cell periphery"/>
    <property type="evidence" value="ECO:0007669"/>
    <property type="project" value="UniProtKB-ARBA"/>
</dbReference>
<evidence type="ECO:0000313" key="8">
    <source>
        <dbReference type="Proteomes" id="UP000005408"/>
    </source>
</evidence>
<feature type="compositionally biased region" description="Basic and acidic residues" evidence="5">
    <location>
        <begin position="329"/>
        <end position="375"/>
    </location>
</feature>
<evidence type="ECO:0000256" key="6">
    <source>
        <dbReference type="SAM" id="Phobius"/>
    </source>
</evidence>
<evidence type="ECO:0000256" key="1">
    <source>
        <dbReference type="ARBA" id="ARBA00004167"/>
    </source>
</evidence>
<keyword evidence="3 6" id="KW-1133">Transmembrane helix</keyword>
<dbReference type="InterPro" id="IPR051694">
    <property type="entry name" value="Immunoregulatory_rcpt-like"/>
</dbReference>
<evidence type="ECO:0000256" key="3">
    <source>
        <dbReference type="ARBA" id="ARBA00022989"/>
    </source>
</evidence>
<dbReference type="PANTHER" id="PTHR15549">
    <property type="entry name" value="PAIRED IMMUNOGLOBULIN-LIKE TYPE 2 RECEPTOR"/>
    <property type="match status" value="1"/>
</dbReference>
<keyword evidence="4 6" id="KW-0472">Membrane</keyword>
<feature type="compositionally biased region" description="Polar residues" evidence="5">
    <location>
        <begin position="1"/>
        <end position="29"/>
    </location>
</feature>
<feature type="region of interest" description="Disordered" evidence="5">
    <location>
        <begin position="52"/>
        <end position="155"/>
    </location>
</feature>
<keyword evidence="8" id="KW-1185">Reference proteome</keyword>
<evidence type="ECO:0000256" key="5">
    <source>
        <dbReference type="SAM" id="MobiDB-lite"/>
    </source>
</evidence>
<protein>
    <submittedName>
        <fullName evidence="7">Uncharacterized protein</fullName>
    </submittedName>
</protein>
<feature type="compositionally biased region" description="Basic and acidic residues" evidence="5">
    <location>
        <begin position="453"/>
        <end position="465"/>
    </location>
</feature>
<dbReference type="EnsemblMetazoa" id="G28617.11">
    <property type="protein sequence ID" value="G28617.11:cds"/>
    <property type="gene ID" value="G28617"/>
</dbReference>
<name>A0A8W8LK01_MAGGI</name>
<feature type="transmembrane region" description="Helical" evidence="6">
    <location>
        <begin position="214"/>
        <end position="237"/>
    </location>
</feature>
<organism evidence="7 8">
    <name type="scientific">Magallana gigas</name>
    <name type="common">Pacific oyster</name>
    <name type="synonym">Crassostrea gigas</name>
    <dbReference type="NCBI Taxonomy" id="29159"/>
    <lineage>
        <taxon>Eukaryota</taxon>
        <taxon>Metazoa</taxon>
        <taxon>Spiralia</taxon>
        <taxon>Lophotrochozoa</taxon>
        <taxon>Mollusca</taxon>
        <taxon>Bivalvia</taxon>
        <taxon>Autobranchia</taxon>
        <taxon>Pteriomorphia</taxon>
        <taxon>Ostreida</taxon>
        <taxon>Ostreoidea</taxon>
        <taxon>Ostreidae</taxon>
        <taxon>Magallana</taxon>
    </lineage>
</organism>
<accession>A0A8W8LK01</accession>
<feature type="region of interest" description="Disordered" evidence="5">
    <location>
        <begin position="1"/>
        <end position="38"/>
    </location>
</feature>
<feature type="region of interest" description="Disordered" evidence="5">
    <location>
        <begin position="169"/>
        <end position="190"/>
    </location>
</feature>
<feature type="compositionally biased region" description="Low complexity" evidence="5">
    <location>
        <begin position="52"/>
        <end position="142"/>
    </location>
</feature>
<dbReference type="AlphaFoldDB" id="A0A8W8LK01"/>
<proteinExistence type="predicted"/>
<dbReference type="Proteomes" id="UP000005408">
    <property type="component" value="Unassembled WGS sequence"/>
</dbReference>
<dbReference type="GO" id="GO:0016020">
    <property type="term" value="C:membrane"/>
    <property type="evidence" value="ECO:0007669"/>
    <property type="project" value="UniProtKB-SubCell"/>
</dbReference>
<sequence>MEPFSTSTIKTDAPTARTSTSISSINGENTTTGTEMASTTSYALTTTVLLSSSTTSTTQGTTKVTTTRPSSLSSSLISTNTPSNSSPLVTTTPSTISPTALSSASSSRSTTPFLHTSSSTSMSTSSPSSSTSSSSTSSTSSSHVPATSEKRTTKSTSTFLSTSTYLPTSSLTGQTVSSTSTEGTSTGTTLSSFQDKIKDLNGQISDLEEQKFNLLIGVVALASVLVLVLLIITIVCIKKQRKKSRSPFEEFEIDVGSPFMTREPVRHDDLFRPRCATVGNNDSGDNMRLETFSREEENKQRLSMLQMIKEGLSSPDRYSVLIETQGSEIHNEELNRNSTEKPKDPHNNDGEIINRDKDTKDASSGDLKADQETGSRKSGIKEASGVIPTVKDSLGVSGSLPPFPPKRASANYAPKHSEEMSSNLPPLPTKGAHDTLKDSKEITENLSPQPTKVGEDNPNDSKEIPDNLPPQPTSVDAENPKEESNEVINSLPPPPPELKDPGNLTVETSDSQDKLLSDALTVDTVDANAVK</sequence>
<evidence type="ECO:0000256" key="2">
    <source>
        <dbReference type="ARBA" id="ARBA00022692"/>
    </source>
</evidence>
<comment type="subcellular location">
    <subcellularLocation>
        <location evidence="1">Membrane</location>
        <topology evidence="1">Single-pass membrane protein</topology>
    </subcellularLocation>
</comment>
<reference evidence="7" key="1">
    <citation type="submission" date="2022-08" db="UniProtKB">
        <authorList>
            <consortium name="EnsemblMetazoa"/>
        </authorList>
    </citation>
    <scope>IDENTIFICATION</scope>
    <source>
        <strain evidence="7">05x7-T-G4-1.051#20</strain>
    </source>
</reference>
<keyword evidence="2 6" id="KW-0812">Transmembrane</keyword>
<evidence type="ECO:0000313" key="7">
    <source>
        <dbReference type="EnsemblMetazoa" id="G28617.11:cds"/>
    </source>
</evidence>